<feature type="domain" description="Histidine kinase" evidence="15">
    <location>
        <begin position="254"/>
        <end position="469"/>
    </location>
</feature>
<dbReference type="CDD" id="cd06225">
    <property type="entry name" value="HAMP"/>
    <property type="match status" value="1"/>
</dbReference>
<keyword evidence="7 14" id="KW-0812">Transmembrane</keyword>
<dbReference type="RefSeq" id="WP_013724307.1">
    <property type="nucleotide sequence ID" value="NZ_LGVP01000008.1"/>
</dbReference>
<dbReference type="EC" id="2.7.13.3" evidence="3"/>
<evidence type="ECO:0000256" key="7">
    <source>
        <dbReference type="ARBA" id="ARBA00022692"/>
    </source>
</evidence>
<dbReference type="Gene3D" id="3.30.565.10">
    <property type="entry name" value="Histidine kinase-like ATPase, C-terminal domain"/>
    <property type="match status" value="1"/>
</dbReference>
<evidence type="ECO:0000256" key="9">
    <source>
        <dbReference type="ARBA" id="ARBA00022777"/>
    </source>
</evidence>
<feature type="transmembrane region" description="Helical" evidence="14">
    <location>
        <begin position="166"/>
        <end position="185"/>
    </location>
</feature>
<dbReference type="SUPFAM" id="SSF55874">
    <property type="entry name" value="ATPase domain of HSP90 chaperone/DNA topoisomerase II/histidine kinase"/>
    <property type="match status" value="1"/>
</dbReference>
<comment type="catalytic activity">
    <reaction evidence="1">
        <text>ATP + protein L-histidine = ADP + protein N-phospho-L-histidine.</text>
        <dbReference type="EC" id="2.7.13.3"/>
    </reaction>
</comment>
<dbReference type="Pfam" id="PF00672">
    <property type="entry name" value="HAMP"/>
    <property type="match status" value="1"/>
</dbReference>
<evidence type="ECO:0000256" key="13">
    <source>
        <dbReference type="ARBA" id="ARBA00023136"/>
    </source>
</evidence>
<keyword evidence="5" id="KW-0597">Phosphoprotein</keyword>
<evidence type="ECO:0000256" key="4">
    <source>
        <dbReference type="ARBA" id="ARBA00022475"/>
    </source>
</evidence>
<evidence type="ECO:0000256" key="11">
    <source>
        <dbReference type="ARBA" id="ARBA00022989"/>
    </source>
</evidence>
<evidence type="ECO:0000256" key="5">
    <source>
        <dbReference type="ARBA" id="ARBA00022553"/>
    </source>
</evidence>
<evidence type="ECO:0000256" key="1">
    <source>
        <dbReference type="ARBA" id="ARBA00000085"/>
    </source>
</evidence>
<dbReference type="Gene3D" id="1.10.287.130">
    <property type="match status" value="1"/>
</dbReference>
<evidence type="ECO:0000256" key="6">
    <source>
        <dbReference type="ARBA" id="ARBA00022679"/>
    </source>
</evidence>
<dbReference type="CDD" id="cd00082">
    <property type="entry name" value="HisKA"/>
    <property type="match status" value="1"/>
</dbReference>
<dbReference type="Proteomes" id="UP000037540">
    <property type="component" value="Unassembled WGS sequence"/>
</dbReference>
<gene>
    <name evidence="17" type="ORF">ADU74_08765</name>
</gene>
<evidence type="ECO:0000259" key="15">
    <source>
        <dbReference type="PROSITE" id="PS50109"/>
    </source>
</evidence>
<keyword evidence="10" id="KW-0067">ATP-binding</keyword>
<dbReference type="InterPro" id="IPR003661">
    <property type="entry name" value="HisK_dim/P_dom"/>
</dbReference>
<dbReference type="InterPro" id="IPR005467">
    <property type="entry name" value="His_kinase_dom"/>
</dbReference>
<keyword evidence="13 14" id="KW-0472">Membrane</keyword>
<evidence type="ECO:0000256" key="3">
    <source>
        <dbReference type="ARBA" id="ARBA00012438"/>
    </source>
</evidence>
<dbReference type="GO" id="GO:0000155">
    <property type="term" value="F:phosphorelay sensor kinase activity"/>
    <property type="evidence" value="ECO:0007669"/>
    <property type="project" value="InterPro"/>
</dbReference>
<dbReference type="InterPro" id="IPR050398">
    <property type="entry name" value="HssS/ArlS-like"/>
</dbReference>
<dbReference type="AlphaFoldDB" id="A0A9Q1UXT7"/>
<dbReference type="SUPFAM" id="SSF158472">
    <property type="entry name" value="HAMP domain-like"/>
    <property type="match status" value="1"/>
</dbReference>
<evidence type="ECO:0000256" key="10">
    <source>
        <dbReference type="ARBA" id="ARBA00022840"/>
    </source>
</evidence>
<dbReference type="PANTHER" id="PTHR45528">
    <property type="entry name" value="SENSOR HISTIDINE KINASE CPXA"/>
    <property type="match status" value="1"/>
</dbReference>
<dbReference type="PANTHER" id="PTHR45528:SF1">
    <property type="entry name" value="SENSOR HISTIDINE KINASE CPXA"/>
    <property type="match status" value="1"/>
</dbReference>
<evidence type="ECO:0000256" key="8">
    <source>
        <dbReference type="ARBA" id="ARBA00022741"/>
    </source>
</evidence>
<keyword evidence="9" id="KW-0418">Kinase</keyword>
<dbReference type="InterPro" id="IPR003594">
    <property type="entry name" value="HATPase_dom"/>
</dbReference>
<dbReference type="SMART" id="SM00387">
    <property type="entry name" value="HATPase_c"/>
    <property type="match status" value="1"/>
</dbReference>
<keyword evidence="6" id="KW-0808">Transferase</keyword>
<evidence type="ECO:0000259" key="16">
    <source>
        <dbReference type="PROSITE" id="PS50885"/>
    </source>
</evidence>
<evidence type="ECO:0000313" key="18">
    <source>
        <dbReference type="Proteomes" id="UP000037540"/>
    </source>
</evidence>
<organism evidence="17 18">
    <name type="scientific">Clostridium botulinum</name>
    <dbReference type="NCBI Taxonomy" id="1491"/>
    <lineage>
        <taxon>Bacteria</taxon>
        <taxon>Bacillati</taxon>
        <taxon>Bacillota</taxon>
        <taxon>Clostridia</taxon>
        <taxon>Eubacteriales</taxon>
        <taxon>Clostridiaceae</taxon>
        <taxon>Clostridium</taxon>
    </lineage>
</organism>
<comment type="caution">
    <text evidence="17">The sequence shown here is derived from an EMBL/GenBank/DDBJ whole genome shotgun (WGS) entry which is preliminary data.</text>
</comment>
<reference evidence="17 18" key="1">
    <citation type="submission" date="2015-07" db="EMBL/GenBank/DDBJ databases">
        <title>Draft genome sequences of 17 French Clostridium botulinum group III.</title>
        <authorList>
            <person name="Woudstra C."/>
            <person name="Le Marechal C."/>
            <person name="Souillard R."/>
            <person name="Bayon-Auboyer M.-H."/>
            <person name="Dessouter D."/>
            <person name="Fach P."/>
        </authorList>
    </citation>
    <scope>NUCLEOTIDE SEQUENCE [LARGE SCALE GENOMIC DNA]</scope>
    <source>
        <strain evidence="17 18">12LNRI-CD</strain>
    </source>
</reference>
<protein>
    <recommendedName>
        <fullName evidence="3">histidine kinase</fullName>
        <ecNumber evidence="3">2.7.13.3</ecNumber>
    </recommendedName>
</protein>
<evidence type="ECO:0000256" key="12">
    <source>
        <dbReference type="ARBA" id="ARBA00023012"/>
    </source>
</evidence>
<keyword evidence="11 14" id="KW-1133">Transmembrane helix</keyword>
<sequence length="476" mass="54777">MKIWKKIFLCTLILFIVVFNGAGIIVIENIYHKNMDISVKPALNNEKDIINLIYLNSDLLQGYIGDDLWNILKNYIYSDSNEIKNIEIFNDKNKQILKTSNLNIPNDREELKNEHMDKIKFLIRTINSKKYVSVVSMIKIGTGSYKIVMSKDITYVNQDRIDNYKIFLLLSLVVTLILAIGLYIISKKITNPIESLIEVSNSIRKGEYNKRAYYKKNDEIGVLSQNFNSMMTVIEDNICELKQVNDEKQRFIDNLTHEMKTPITSIIGYSDLLLKSNINDEIRFKALTYINSEGHRLEKLNTSLIKLIMIRNKEIEGSKVSIKEIVKYCVAGLNYKLEQNNITIIKNIEDRNIIGDVELIGVLLNNILENAIKASKYNSSIKVIGNKLKDNCKYQLKIEDKGIGISKEDLNKIKEPFYMVDKSRATRGKNMGLGLAICTDICYLNNIEFKIQSKLNIGTIVTLIFNMESFNDEEEI</sequence>
<dbReference type="PROSITE" id="PS50109">
    <property type="entry name" value="HIS_KIN"/>
    <property type="match status" value="1"/>
</dbReference>
<keyword evidence="4" id="KW-1003">Cell membrane</keyword>
<proteinExistence type="predicted"/>
<dbReference type="SUPFAM" id="SSF47384">
    <property type="entry name" value="Homodimeric domain of signal transducing histidine kinase"/>
    <property type="match status" value="1"/>
</dbReference>
<evidence type="ECO:0000256" key="2">
    <source>
        <dbReference type="ARBA" id="ARBA00004651"/>
    </source>
</evidence>
<dbReference type="InterPro" id="IPR003660">
    <property type="entry name" value="HAMP_dom"/>
</dbReference>
<accession>A0A9Q1UXT7</accession>
<dbReference type="InterPro" id="IPR036890">
    <property type="entry name" value="HATPase_C_sf"/>
</dbReference>
<dbReference type="EMBL" id="LGVR01000047">
    <property type="protein sequence ID" value="KOA86313.1"/>
    <property type="molecule type" value="Genomic_DNA"/>
</dbReference>
<dbReference type="PROSITE" id="PS50885">
    <property type="entry name" value="HAMP"/>
    <property type="match status" value="1"/>
</dbReference>
<feature type="domain" description="HAMP" evidence="16">
    <location>
        <begin position="187"/>
        <end position="239"/>
    </location>
</feature>
<dbReference type="Gene3D" id="6.10.340.10">
    <property type="match status" value="1"/>
</dbReference>
<dbReference type="GO" id="GO:0005524">
    <property type="term" value="F:ATP binding"/>
    <property type="evidence" value="ECO:0007669"/>
    <property type="project" value="UniProtKB-KW"/>
</dbReference>
<evidence type="ECO:0000256" key="14">
    <source>
        <dbReference type="SAM" id="Phobius"/>
    </source>
</evidence>
<dbReference type="GO" id="GO:0005886">
    <property type="term" value="C:plasma membrane"/>
    <property type="evidence" value="ECO:0007669"/>
    <property type="project" value="UniProtKB-SubCell"/>
</dbReference>
<dbReference type="Pfam" id="PF00512">
    <property type="entry name" value="HisKA"/>
    <property type="match status" value="1"/>
</dbReference>
<comment type="subcellular location">
    <subcellularLocation>
        <location evidence="2">Cell membrane</location>
        <topology evidence="2">Multi-pass membrane protein</topology>
    </subcellularLocation>
</comment>
<keyword evidence="8" id="KW-0547">Nucleotide-binding</keyword>
<dbReference type="Pfam" id="PF02518">
    <property type="entry name" value="HATPase_c"/>
    <property type="match status" value="1"/>
</dbReference>
<name>A0A9Q1UXT7_CLOBO</name>
<dbReference type="SMART" id="SM00304">
    <property type="entry name" value="HAMP"/>
    <property type="match status" value="1"/>
</dbReference>
<keyword evidence="12" id="KW-0902">Two-component regulatory system</keyword>
<dbReference type="InterPro" id="IPR036097">
    <property type="entry name" value="HisK_dim/P_sf"/>
</dbReference>
<dbReference type="SMART" id="SM00388">
    <property type="entry name" value="HisKA"/>
    <property type="match status" value="1"/>
</dbReference>
<evidence type="ECO:0000313" key="17">
    <source>
        <dbReference type="EMBL" id="KOA86313.1"/>
    </source>
</evidence>